<feature type="transmembrane region" description="Helical" evidence="1">
    <location>
        <begin position="355"/>
        <end position="377"/>
    </location>
</feature>
<keyword evidence="1" id="KW-1133">Transmembrane helix</keyword>
<protein>
    <submittedName>
        <fullName evidence="2">ABC transporter permease subunit</fullName>
    </submittedName>
</protein>
<dbReference type="GO" id="GO:0005886">
    <property type="term" value="C:plasma membrane"/>
    <property type="evidence" value="ECO:0007669"/>
    <property type="project" value="UniProtKB-SubCell"/>
</dbReference>
<evidence type="ECO:0000256" key="1">
    <source>
        <dbReference type="SAM" id="Phobius"/>
    </source>
</evidence>
<dbReference type="Proteomes" id="UP000470772">
    <property type="component" value="Unassembled WGS sequence"/>
</dbReference>
<dbReference type="GO" id="GO:0140359">
    <property type="term" value="F:ABC-type transporter activity"/>
    <property type="evidence" value="ECO:0007669"/>
    <property type="project" value="InterPro"/>
</dbReference>
<keyword evidence="3" id="KW-1185">Reference proteome</keyword>
<sequence>MRPFIFDFKRSFLRISTLLFLIVFAVAGIGIAYTIDHGIGNQVDIKYSVIGYSEVNGNHLRVTAMTIGPNGDPASGVKVSVLNSNNTEMASGTTNSSGEISFNLPLQQKIIPLALIVYQENGLNISEFLHLQNETFYYSSPYTNEPFFSPGVNINSFSSFLVSNYFPNGSVKLYVSTLLPVSLYYNVTDKVSLSATRGFGNFSLKNSHFIANQSLGIRSYMINVRHHPSTLLFYFLAKPINSSQYTNSITNYEVTSGSPISIDELTGFESSFSLYAEFFPIIFLYLAYSLLAKPRGTGALEFLLSKPITREEIFINRFLGGAITAFVSSGVFMIILSIALLSITGTFVGILPTLYIFIGLSLSLVAFYSLMFLIGGAVKSSGTFLGLSIFAYVFFLFIEPSLFFVLDLNGIHILKYEDYFSFAAPLAFMENLAGKSLSSIFTSFYYNAPLEVIDVALWIFVPVIIGYILFTKILEKRKLIKNK</sequence>
<dbReference type="RefSeq" id="WP_156017440.1">
    <property type="nucleotide sequence ID" value="NZ_WGGD01000005.1"/>
</dbReference>
<accession>A0A6A9QKH2</accession>
<gene>
    <name evidence="2" type="ORF">GC250_09935</name>
</gene>
<comment type="caution">
    <text evidence="2">The sequence shown here is derived from an EMBL/GenBank/DDBJ whole genome shotgun (WGS) entry which is preliminary data.</text>
</comment>
<feature type="transmembrane region" description="Helical" evidence="1">
    <location>
        <begin position="455"/>
        <end position="474"/>
    </location>
</feature>
<keyword evidence="1" id="KW-0812">Transmembrane</keyword>
<feature type="transmembrane region" description="Helical" evidence="1">
    <location>
        <begin position="12"/>
        <end position="35"/>
    </location>
</feature>
<feature type="transmembrane region" description="Helical" evidence="1">
    <location>
        <begin position="313"/>
        <end position="343"/>
    </location>
</feature>
<feature type="transmembrane region" description="Helical" evidence="1">
    <location>
        <begin position="384"/>
        <end position="406"/>
    </location>
</feature>
<evidence type="ECO:0000313" key="2">
    <source>
        <dbReference type="EMBL" id="MUN29747.1"/>
    </source>
</evidence>
<dbReference type="EMBL" id="WGGD01000005">
    <property type="protein sequence ID" value="MUN29747.1"/>
    <property type="molecule type" value="Genomic_DNA"/>
</dbReference>
<keyword evidence="1" id="KW-0472">Membrane</keyword>
<dbReference type="PANTHER" id="PTHR43471">
    <property type="entry name" value="ABC TRANSPORTER PERMEASE"/>
    <property type="match status" value="1"/>
</dbReference>
<evidence type="ECO:0000313" key="3">
    <source>
        <dbReference type="Proteomes" id="UP000470772"/>
    </source>
</evidence>
<proteinExistence type="predicted"/>
<feature type="transmembrane region" description="Helical" evidence="1">
    <location>
        <begin position="272"/>
        <end position="292"/>
    </location>
</feature>
<organism evidence="2 3">
    <name type="scientific">Sulfuracidifex metallicus DSM 6482 = JCM 9184</name>
    <dbReference type="NCBI Taxonomy" id="523847"/>
    <lineage>
        <taxon>Archaea</taxon>
        <taxon>Thermoproteota</taxon>
        <taxon>Thermoprotei</taxon>
        <taxon>Sulfolobales</taxon>
        <taxon>Sulfolobaceae</taxon>
        <taxon>Sulfuracidifex</taxon>
    </lineage>
</organism>
<name>A0A6A9QKH2_SULME</name>
<dbReference type="AlphaFoldDB" id="A0A6A9QKH2"/>
<dbReference type="Pfam" id="PF12679">
    <property type="entry name" value="ABC2_membrane_2"/>
    <property type="match status" value="1"/>
</dbReference>
<reference evidence="2 3" key="1">
    <citation type="submission" date="2019-10" db="EMBL/GenBank/DDBJ databases">
        <title>Sequencing and Assembly of Multiple Reported Metal-Biooxidizing Members of the Extremely Thermoacidophilic Archaeal Family Sulfolobaceae.</title>
        <authorList>
            <person name="Counts J.A."/>
            <person name="Kelly R.M."/>
        </authorList>
    </citation>
    <scope>NUCLEOTIDE SEQUENCE [LARGE SCALE GENOMIC DNA]</scope>
    <source>
        <strain evidence="2 3">DSM 6482</strain>
    </source>
</reference>